<comment type="caution">
    <text evidence="8">The sequence shown here is derived from an EMBL/GenBank/DDBJ whole genome shotgun (WGS) entry which is preliminary data.</text>
</comment>
<evidence type="ECO:0000256" key="5">
    <source>
        <dbReference type="ARBA" id="ARBA00038359"/>
    </source>
</evidence>
<dbReference type="RefSeq" id="XP_013259654.1">
    <property type="nucleotide sequence ID" value="XM_013404200.1"/>
</dbReference>
<dbReference type="GeneID" id="25282168"/>
<feature type="transmembrane region" description="Helical" evidence="6">
    <location>
        <begin position="17"/>
        <end position="38"/>
    </location>
</feature>
<feature type="transmembrane region" description="Helical" evidence="6">
    <location>
        <begin position="95"/>
        <end position="117"/>
    </location>
</feature>
<dbReference type="OrthoDB" id="444631at2759"/>
<dbReference type="InterPro" id="IPR049326">
    <property type="entry name" value="Rhodopsin_dom_fungi"/>
</dbReference>
<evidence type="ECO:0000259" key="7">
    <source>
        <dbReference type="Pfam" id="PF20684"/>
    </source>
</evidence>
<evidence type="ECO:0000313" key="9">
    <source>
        <dbReference type="Proteomes" id="UP000027920"/>
    </source>
</evidence>
<evidence type="ECO:0000256" key="6">
    <source>
        <dbReference type="SAM" id="Phobius"/>
    </source>
</evidence>
<keyword evidence="3 6" id="KW-1133">Transmembrane helix</keyword>
<evidence type="ECO:0000256" key="1">
    <source>
        <dbReference type="ARBA" id="ARBA00004141"/>
    </source>
</evidence>
<evidence type="ECO:0000256" key="2">
    <source>
        <dbReference type="ARBA" id="ARBA00022692"/>
    </source>
</evidence>
<sequence length="434" mass="48506">MPLFSNYPGLDDISSQLSIPALVFSITTPLIVLARFVARLTNQNHAGPDDWTVLASLMFAETVSVQMILCCAWGFGKHTKALPVELVKRTLEMYYFAQIFYKVTIGLTKISILLLYVQVFGVWKSFKCLCYLMMGLVFAFTIASVTASVFQCSPVNFAFGKTAIGGHGTCIDMTKFWYANAGFNISSDVMIILLPIIPVRSLPLPLKSKVALCGVFAIGGFVCVTSILRFTTLNVSTSHKDIMWQSIGSSMWTVIEYNLGITAACLPALRRPLARLFPALLGRTSHSWDSNPTVERNNTNNSFSTDSSARRFQRSSVHAVGHPDHLNDKMSQISRDERYRSGMRTETYDFTTDGRRSSDRSHEDILRGFPLWENGIMKTIENDIHIERDSVIISSDAGDGDEAKTAVSRFVFDPVAWRPLPKKSQDRPDPPHFR</sequence>
<gene>
    <name evidence="8" type="ORF">A1O9_07254</name>
</gene>
<feature type="domain" description="Rhodopsin" evidence="7">
    <location>
        <begin position="34"/>
        <end position="275"/>
    </location>
</feature>
<comment type="similarity">
    <text evidence="5">Belongs to the SAT4 family.</text>
</comment>
<evidence type="ECO:0000256" key="3">
    <source>
        <dbReference type="ARBA" id="ARBA00022989"/>
    </source>
</evidence>
<feature type="transmembrane region" description="Helical" evidence="6">
    <location>
        <begin position="50"/>
        <end position="75"/>
    </location>
</feature>
<keyword evidence="9" id="KW-1185">Reference proteome</keyword>
<dbReference type="VEuPathDB" id="FungiDB:A1O9_07254"/>
<accession>A0A072PAB8</accession>
<feature type="transmembrane region" description="Helical" evidence="6">
    <location>
        <begin position="250"/>
        <end position="269"/>
    </location>
</feature>
<dbReference type="GO" id="GO:0016020">
    <property type="term" value="C:membrane"/>
    <property type="evidence" value="ECO:0007669"/>
    <property type="project" value="UniProtKB-SubCell"/>
</dbReference>
<keyword evidence="4 6" id="KW-0472">Membrane</keyword>
<comment type="subcellular location">
    <subcellularLocation>
        <location evidence="1">Membrane</location>
        <topology evidence="1">Multi-pass membrane protein</topology>
    </subcellularLocation>
</comment>
<dbReference type="Proteomes" id="UP000027920">
    <property type="component" value="Unassembled WGS sequence"/>
</dbReference>
<dbReference type="EMBL" id="AMGV01000005">
    <property type="protein sequence ID" value="KEF57064.1"/>
    <property type="molecule type" value="Genomic_DNA"/>
</dbReference>
<organism evidence="8 9">
    <name type="scientific">Exophiala aquamarina CBS 119918</name>
    <dbReference type="NCBI Taxonomy" id="1182545"/>
    <lineage>
        <taxon>Eukaryota</taxon>
        <taxon>Fungi</taxon>
        <taxon>Dikarya</taxon>
        <taxon>Ascomycota</taxon>
        <taxon>Pezizomycotina</taxon>
        <taxon>Eurotiomycetes</taxon>
        <taxon>Chaetothyriomycetidae</taxon>
        <taxon>Chaetothyriales</taxon>
        <taxon>Herpotrichiellaceae</taxon>
        <taxon>Exophiala</taxon>
    </lineage>
</organism>
<dbReference type="PANTHER" id="PTHR33048:SF55">
    <property type="entry name" value="INTEGRAL MEMBRANE PROTEIN"/>
    <property type="match status" value="1"/>
</dbReference>
<dbReference type="PANTHER" id="PTHR33048">
    <property type="entry name" value="PTH11-LIKE INTEGRAL MEMBRANE PROTEIN (AFU_ORTHOLOGUE AFUA_5G11245)"/>
    <property type="match status" value="1"/>
</dbReference>
<feature type="transmembrane region" description="Helical" evidence="6">
    <location>
        <begin position="176"/>
        <end position="198"/>
    </location>
</feature>
<name>A0A072PAB8_9EURO</name>
<dbReference type="HOGENOM" id="CLU_028200_0_2_1"/>
<feature type="transmembrane region" description="Helical" evidence="6">
    <location>
        <begin position="210"/>
        <end position="230"/>
    </location>
</feature>
<dbReference type="InterPro" id="IPR052337">
    <property type="entry name" value="SAT4-like"/>
</dbReference>
<evidence type="ECO:0000256" key="4">
    <source>
        <dbReference type="ARBA" id="ARBA00023136"/>
    </source>
</evidence>
<protein>
    <recommendedName>
        <fullName evidence="7">Rhodopsin domain-containing protein</fullName>
    </recommendedName>
</protein>
<reference evidence="8 9" key="1">
    <citation type="submission" date="2013-03" db="EMBL/GenBank/DDBJ databases">
        <title>The Genome Sequence of Exophiala aquamarina CBS 119918.</title>
        <authorList>
            <consortium name="The Broad Institute Genomics Platform"/>
            <person name="Cuomo C."/>
            <person name="de Hoog S."/>
            <person name="Gorbushina A."/>
            <person name="Walker B."/>
            <person name="Young S.K."/>
            <person name="Zeng Q."/>
            <person name="Gargeya S."/>
            <person name="Fitzgerald M."/>
            <person name="Haas B."/>
            <person name="Abouelleil A."/>
            <person name="Allen A.W."/>
            <person name="Alvarado L."/>
            <person name="Arachchi H.M."/>
            <person name="Berlin A.M."/>
            <person name="Chapman S.B."/>
            <person name="Gainer-Dewar J."/>
            <person name="Goldberg J."/>
            <person name="Griggs A."/>
            <person name="Gujja S."/>
            <person name="Hansen M."/>
            <person name="Howarth C."/>
            <person name="Imamovic A."/>
            <person name="Ireland A."/>
            <person name="Larimer J."/>
            <person name="McCowan C."/>
            <person name="Murphy C."/>
            <person name="Pearson M."/>
            <person name="Poon T.W."/>
            <person name="Priest M."/>
            <person name="Roberts A."/>
            <person name="Saif S."/>
            <person name="Shea T."/>
            <person name="Sisk P."/>
            <person name="Sykes S."/>
            <person name="Wortman J."/>
            <person name="Nusbaum C."/>
            <person name="Birren B."/>
        </authorList>
    </citation>
    <scope>NUCLEOTIDE SEQUENCE [LARGE SCALE GENOMIC DNA]</scope>
    <source>
        <strain evidence="8 9">CBS 119918</strain>
    </source>
</reference>
<dbReference type="Pfam" id="PF20684">
    <property type="entry name" value="Fung_rhodopsin"/>
    <property type="match status" value="1"/>
</dbReference>
<keyword evidence="2 6" id="KW-0812">Transmembrane</keyword>
<feature type="transmembrane region" description="Helical" evidence="6">
    <location>
        <begin position="129"/>
        <end position="150"/>
    </location>
</feature>
<evidence type="ECO:0000313" key="8">
    <source>
        <dbReference type="EMBL" id="KEF57064.1"/>
    </source>
</evidence>
<proteinExistence type="inferred from homology"/>
<dbReference type="AlphaFoldDB" id="A0A072PAB8"/>